<protein>
    <submittedName>
        <fullName evidence="3">Uncharacterized protein</fullName>
    </submittedName>
</protein>
<sequence length="134" mass="15414">MASNSGKLKAASVGKVLPPTPSAPGSQKTLSVYSPETYAQLLEQENQQLRLRNRQLQFELQSLETKVGAERAYKRESREQADKYSNELKHRDKLVGEIAETIVNEFQRYKRVVERKIEKGEEIKVYSRFDESPI</sequence>
<evidence type="ECO:0000256" key="2">
    <source>
        <dbReference type="SAM" id="MobiDB-lite"/>
    </source>
</evidence>
<dbReference type="EMBL" id="JAWRVE010000185">
    <property type="protein sequence ID" value="KAL1850473.1"/>
    <property type="molecule type" value="Genomic_DNA"/>
</dbReference>
<accession>A0ABR3W119</accession>
<evidence type="ECO:0000256" key="1">
    <source>
        <dbReference type="SAM" id="Coils"/>
    </source>
</evidence>
<proteinExistence type="predicted"/>
<feature type="region of interest" description="Disordered" evidence="2">
    <location>
        <begin position="1"/>
        <end position="30"/>
    </location>
</feature>
<evidence type="ECO:0000313" key="4">
    <source>
        <dbReference type="Proteomes" id="UP001583177"/>
    </source>
</evidence>
<organism evidence="3 4">
    <name type="scientific">Diaporthe australafricana</name>
    <dbReference type="NCBI Taxonomy" id="127596"/>
    <lineage>
        <taxon>Eukaryota</taxon>
        <taxon>Fungi</taxon>
        <taxon>Dikarya</taxon>
        <taxon>Ascomycota</taxon>
        <taxon>Pezizomycotina</taxon>
        <taxon>Sordariomycetes</taxon>
        <taxon>Sordariomycetidae</taxon>
        <taxon>Diaporthales</taxon>
        <taxon>Diaporthaceae</taxon>
        <taxon>Diaporthe</taxon>
    </lineage>
</organism>
<keyword evidence="4" id="KW-1185">Reference proteome</keyword>
<name>A0ABR3W119_9PEZI</name>
<gene>
    <name evidence="3" type="ORF">Daus18300_012887</name>
</gene>
<feature type="coiled-coil region" evidence="1">
    <location>
        <begin position="39"/>
        <end position="66"/>
    </location>
</feature>
<evidence type="ECO:0000313" key="3">
    <source>
        <dbReference type="EMBL" id="KAL1850473.1"/>
    </source>
</evidence>
<reference evidence="3 4" key="1">
    <citation type="journal article" date="2024" name="IMA Fungus">
        <title>IMA Genome - F19 : A genome assembly and annotation guide to empower mycologists, including annotated draft genome sequences of Ceratocystis pirilliformis, Diaporthe australafricana, Fusarium ophioides, Paecilomyces lecythidis, and Sporothrix stenoceras.</title>
        <authorList>
            <person name="Aylward J."/>
            <person name="Wilson A.M."/>
            <person name="Visagie C.M."/>
            <person name="Spraker J."/>
            <person name="Barnes I."/>
            <person name="Buitendag C."/>
            <person name="Ceriani C."/>
            <person name="Del Mar Angel L."/>
            <person name="du Plessis D."/>
            <person name="Fuchs T."/>
            <person name="Gasser K."/>
            <person name="Kramer D."/>
            <person name="Li W."/>
            <person name="Munsamy K."/>
            <person name="Piso A."/>
            <person name="Price J.L."/>
            <person name="Sonnekus B."/>
            <person name="Thomas C."/>
            <person name="van der Nest A."/>
            <person name="van Dijk A."/>
            <person name="van Heerden A."/>
            <person name="van Vuuren N."/>
            <person name="Yilmaz N."/>
            <person name="Duong T.A."/>
            <person name="van der Merwe N.A."/>
            <person name="Wingfield M.J."/>
            <person name="Wingfield B.D."/>
        </authorList>
    </citation>
    <scope>NUCLEOTIDE SEQUENCE [LARGE SCALE GENOMIC DNA]</scope>
    <source>
        <strain evidence="3 4">CMW 18300</strain>
    </source>
</reference>
<comment type="caution">
    <text evidence="3">The sequence shown here is derived from an EMBL/GenBank/DDBJ whole genome shotgun (WGS) entry which is preliminary data.</text>
</comment>
<keyword evidence="1" id="KW-0175">Coiled coil</keyword>
<dbReference type="Proteomes" id="UP001583177">
    <property type="component" value="Unassembled WGS sequence"/>
</dbReference>